<evidence type="ECO:0000313" key="4">
    <source>
        <dbReference type="Proteomes" id="UP000555546"/>
    </source>
</evidence>
<sequence length="266" mass="28488">MTIRILALASILLTVPVLPAQASTSDWTKTPGGRVRVIIEDNGAGKIGDRELRGALQIELQPGWKTYWRNPGDAGVPPQINIEGEAKAQIAFPAPVRFDGEDEGGIGYKHPVSLPVTFRLTPDDKRLKGHVFLGVCEKICVPVQAAFDFPLDGERSQSPSQATAARTIIETAFDRLPTKASSAFGISEAKREQDKAIFDLTLPDPTAPAELFVASDTIGLSDVVAVDGGESGRRFVAQLRGQATNTVIDYTIVQNGKAVSGQVKLD</sequence>
<name>A0A7W9AZD5_9HYPH</name>
<evidence type="ECO:0000259" key="2">
    <source>
        <dbReference type="Pfam" id="PF11412"/>
    </source>
</evidence>
<evidence type="ECO:0000256" key="1">
    <source>
        <dbReference type="SAM" id="SignalP"/>
    </source>
</evidence>
<protein>
    <submittedName>
        <fullName evidence="3">DsbC/DsbD-like thiol-disulfide interchange protein</fullName>
    </submittedName>
</protein>
<organism evidence="3 4">
    <name type="scientific">Brucella daejeonensis</name>
    <dbReference type="NCBI Taxonomy" id="659015"/>
    <lineage>
        <taxon>Bacteria</taxon>
        <taxon>Pseudomonadati</taxon>
        <taxon>Pseudomonadota</taxon>
        <taxon>Alphaproteobacteria</taxon>
        <taxon>Hyphomicrobiales</taxon>
        <taxon>Brucellaceae</taxon>
        <taxon>Brucella/Ochrobactrum group</taxon>
        <taxon>Brucella</taxon>
    </lineage>
</organism>
<reference evidence="3 4" key="1">
    <citation type="submission" date="2020-08" db="EMBL/GenBank/DDBJ databases">
        <title>Genomic Encyclopedia of Type Strains, Phase IV (KMG-IV): sequencing the most valuable type-strain genomes for metagenomic binning, comparative biology and taxonomic classification.</title>
        <authorList>
            <person name="Goeker M."/>
        </authorList>
    </citation>
    <scope>NUCLEOTIDE SEQUENCE [LARGE SCALE GENOMIC DNA]</scope>
    <source>
        <strain evidence="3 4">DSM 26944</strain>
    </source>
</reference>
<dbReference type="RefSeq" id="WP_183655007.1">
    <property type="nucleotide sequence ID" value="NZ_JACIJG010000013.1"/>
</dbReference>
<dbReference type="Proteomes" id="UP000555546">
    <property type="component" value="Unassembled WGS sequence"/>
</dbReference>
<accession>A0A7W9AZD5</accession>
<evidence type="ECO:0000313" key="3">
    <source>
        <dbReference type="EMBL" id="MBB5703412.1"/>
    </source>
</evidence>
<dbReference type="InterPro" id="IPR028250">
    <property type="entry name" value="DsbDN"/>
</dbReference>
<comment type="caution">
    <text evidence="3">The sequence shown here is derived from an EMBL/GenBank/DDBJ whole genome shotgun (WGS) entry which is preliminary data.</text>
</comment>
<proteinExistence type="predicted"/>
<dbReference type="EMBL" id="JACIJG010000013">
    <property type="protein sequence ID" value="MBB5703412.1"/>
    <property type="molecule type" value="Genomic_DNA"/>
</dbReference>
<dbReference type="Pfam" id="PF11412">
    <property type="entry name" value="DsbD_N"/>
    <property type="match status" value="1"/>
</dbReference>
<feature type="signal peptide" evidence="1">
    <location>
        <begin position="1"/>
        <end position="22"/>
    </location>
</feature>
<gene>
    <name evidence="3" type="ORF">FHS76_003315</name>
</gene>
<keyword evidence="1" id="KW-0732">Signal</keyword>
<dbReference type="AlphaFoldDB" id="A0A7W9AZD5"/>
<feature type="domain" description="Thiol:disulfide interchange protein DsbD N-terminal" evidence="2">
    <location>
        <begin position="53"/>
        <end position="147"/>
    </location>
</feature>
<keyword evidence="4" id="KW-1185">Reference proteome</keyword>
<feature type="chain" id="PRO_5031541066" evidence="1">
    <location>
        <begin position="23"/>
        <end position="266"/>
    </location>
</feature>